<dbReference type="Proteomes" id="UP000502584">
    <property type="component" value="Segment"/>
</dbReference>
<keyword evidence="1" id="KW-1133">Transmembrane helix</keyword>
<sequence length="74" mass="7915">MAKNDKSPHLAVPPWWPFVRLALVLLTLGAAMWACGALLLAAQRFAAAMVVAAALGVLGALYPTELKEAERKDE</sequence>
<reference evidence="2 3" key="1">
    <citation type="submission" date="2019-10" db="EMBL/GenBank/DDBJ databases">
        <title>Genome of the temperate Pseudomonas aerugionosa phage vB_Pae-SS2019XI.</title>
        <authorList>
            <person name="Hammerl J.A."/>
            <person name="Jaeckel C."/>
            <person name="Schnehle S."/>
            <person name="Schmoger S."/>
        </authorList>
    </citation>
    <scope>NUCLEOTIDE SEQUENCE [LARGE SCALE GENOMIC DNA]</scope>
</reference>
<proteinExistence type="predicted"/>
<evidence type="ECO:0000313" key="2">
    <source>
        <dbReference type="EMBL" id="QIG56943.1"/>
    </source>
</evidence>
<keyword evidence="1" id="KW-0812">Transmembrane</keyword>
<organism evidence="2 3">
    <name type="scientific">Pseudomonas phage vB_Pae-SS2019XI</name>
    <dbReference type="NCBI Taxonomy" id="2660688"/>
    <lineage>
        <taxon>Viruses</taxon>
        <taxon>Duplodnaviria</taxon>
        <taxon>Heunggongvirae</taxon>
        <taxon>Uroviricota</taxon>
        <taxon>Caudoviricetes</taxon>
        <taxon>Casjensviridae</taxon>
        <taxon>Maxdohrnvirus</taxon>
        <taxon>Maxdohrnvirus SS2019XI</taxon>
    </lineage>
</organism>
<evidence type="ECO:0000256" key="1">
    <source>
        <dbReference type="SAM" id="Phobius"/>
    </source>
</evidence>
<feature type="transmembrane region" description="Helical" evidence="1">
    <location>
        <begin position="21"/>
        <end position="39"/>
    </location>
</feature>
<dbReference type="EMBL" id="MN536026">
    <property type="protein sequence ID" value="QIG56943.1"/>
    <property type="molecule type" value="Genomic_DNA"/>
</dbReference>
<name>A0A6G6XGN6_9CAUD</name>
<keyword evidence="1" id="KW-0472">Membrane</keyword>
<evidence type="ECO:0000313" key="3">
    <source>
        <dbReference type="Proteomes" id="UP000502584"/>
    </source>
</evidence>
<gene>
    <name evidence="2" type="ORF">vBPaeSS2019XI_065</name>
</gene>
<keyword evidence="3" id="KW-1185">Reference proteome</keyword>
<feature type="transmembrane region" description="Helical" evidence="1">
    <location>
        <begin position="45"/>
        <end position="62"/>
    </location>
</feature>
<protein>
    <submittedName>
        <fullName evidence="2">Uncharacterized protein</fullName>
    </submittedName>
</protein>
<accession>A0A6G6XGN6</accession>